<dbReference type="RefSeq" id="WP_172471753.1">
    <property type="nucleotide sequence ID" value="NZ_BLMI01000028.1"/>
</dbReference>
<dbReference type="PANTHER" id="PTHR34847">
    <property type="entry name" value="NODULATION PROTEIN U"/>
    <property type="match status" value="1"/>
</dbReference>
<evidence type="ECO:0000256" key="1">
    <source>
        <dbReference type="ARBA" id="ARBA00006129"/>
    </source>
</evidence>
<sequence length="554" mass="63223">MKVALGIHVGHDRGACIIKDGEVLAALSQERIDRIKHSQSIEIPFETINALLKYCDLTIDDISCIGLSHVAIEGEAVKDIHCRDFFEYYRCEYIPFYFVSHHDAHAYSSYFSSGFNESLVFVADGGGDFIDGKQESETIYIAKDTNIQKIDKRLQNIAVRHMKDPINHLYPFMPTYVQNLEMSLARKYSQITHLLGFKSGEEGKTMGLASYGKSIVNYNNSNFNNLSFSTKYSDIIKELQTLQILSNKRYKDYIKENRADIAKTVQNYIENAIISIIKNYLELYPCKNLCLSGGLFLNCLTNHKIIENCNLENIFILPASGDDGQALGSAYYAYLQQFGKTKFSINLPYLGLSYSDDEILQSIKVKNLKYVKYDNNQLLASKIANYIKNNKIIAFVRGRSEFGPRALCHRSILANPTNPNMKDILNNRVKHREEFRPFAPTVSFEDQFKYFNLKVFSEYMLFATTVKETFRNDLCAITHVDNTARIQAISKEKDPFLHLILKEIEKLTGYPILLNTSFNVAGQPIVESPLDALNTFLCTDIDLLVLENYIVFKS</sequence>
<proteinExistence type="inferred from homology"/>
<keyword evidence="4" id="KW-0808">Transferase</keyword>
<comment type="similarity">
    <text evidence="1">Belongs to the NodU/CmcH family.</text>
</comment>
<dbReference type="EC" id="2.1.3.12" evidence="4"/>
<evidence type="ECO:0000313" key="5">
    <source>
        <dbReference type="Proteomes" id="UP000490821"/>
    </source>
</evidence>
<dbReference type="SUPFAM" id="SSF53067">
    <property type="entry name" value="Actin-like ATPase domain"/>
    <property type="match status" value="1"/>
</dbReference>
<dbReference type="InterPro" id="IPR003696">
    <property type="entry name" value="Carbtransf_dom"/>
</dbReference>
<dbReference type="Gene3D" id="3.30.420.40">
    <property type="match status" value="2"/>
</dbReference>
<organism evidence="4 5">
    <name type="scientific">Thomasclavelia cocleata</name>
    <dbReference type="NCBI Taxonomy" id="69824"/>
    <lineage>
        <taxon>Bacteria</taxon>
        <taxon>Bacillati</taxon>
        <taxon>Bacillota</taxon>
        <taxon>Erysipelotrichia</taxon>
        <taxon>Erysipelotrichales</taxon>
        <taxon>Coprobacillaceae</taxon>
        <taxon>Thomasclavelia</taxon>
    </lineage>
</organism>
<evidence type="ECO:0000313" key="4">
    <source>
        <dbReference type="EMBL" id="GFI40179.1"/>
    </source>
</evidence>
<comment type="caution">
    <text evidence="4">The sequence shown here is derived from an EMBL/GenBank/DDBJ whole genome shotgun (WGS) entry which is preliminary data.</text>
</comment>
<protein>
    <submittedName>
        <fullName evidence="4">Decarbamoylnovobiocin carbamoyltransferase</fullName>
        <ecNumber evidence="4">2.1.3.12</ecNumber>
    </submittedName>
</protein>
<dbReference type="EMBL" id="BLMI01000028">
    <property type="protein sequence ID" value="GFI40179.1"/>
    <property type="molecule type" value="Genomic_DNA"/>
</dbReference>
<evidence type="ECO:0000259" key="2">
    <source>
        <dbReference type="Pfam" id="PF02543"/>
    </source>
</evidence>
<dbReference type="InterPro" id="IPR038152">
    <property type="entry name" value="Carbam_trans_C_sf"/>
</dbReference>
<dbReference type="PANTHER" id="PTHR34847:SF1">
    <property type="entry name" value="NODULATION PROTEIN U"/>
    <property type="match status" value="1"/>
</dbReference>
<dbReference type="InterPro" id="IPR031730">
    <property type="entry name" value="Carbam_trans_C"/>
</dbReference>
<dbReference type="CDD" id="cd24033">
    <property type="entry name" value="ASKHA_NBD_NodU_CmcH-like_N"/>
    <property type="match status" value="1"/>
</dbReference>
<dbReference type="Proteomes" id="UP000490821">
    <property type="component" value="Unassembled WGS sequence"/>
</dbReference>
<dbReference type="Pfam" id="PF02543">
    <property type="entry name" value="Carbam_trans_N"/>
    <property type="match status" value="1"/>
</dbReference>
<feature type="domain" description="Carbamoyltransferase" evidence="2">
    <location>
        <begin position="95"/>
        <end position="330"/>
    </location>
</feature>
<dbReference type="GO" id="GO:0016740">
    <property type="term" value="F:transferase activity"/>
    <property type="evidence" value="ECO:0007669"/>
    <property type="project" value="UniProtKB-KW"/>
</dbReference>
<gene>
    <name evidence="4" type="primary">novN</name>
    <name evidence="4" type="ORF">IMSAGC017_00210</name>
</gene>
<name>A0A829Z8A4_9FIRM</name>
<accession>A0A829Z8A4</accession>
<dbReference type="Pfam" id="PF16861">
    <property type="entry name" value="Carbam_trans_C"/>
    <property type="match status" value="1"/>
</dbReference>
<reference evidence="4 5" key="1">
    <citation type="journal article" date="2020" name="Microbiome">
        <title>Single-cell genomics of uncultured bacteria reveals dietary fiber responders in the mouse gut microbiota.</title>
        <authorList>
            <person name="Chijiiwa R."/>
            <person name="Hosokawa M."/>
            <person name="Kogawa M."/>
            <person name="Nishikawa Y."/>
            <person name="Ide K."/>
            <person name="Sakanashi C."/>
            <person name="Takahashi K."/>
            <person name="Takeyama H."/>
        </authorList>
    </citation>
    <scope>NUCLEOTIDE SEQUENCE [LARGE SCALE GENOMIC DNA]</scope>
    <source>
        <strain evidence="4">IMSAGC_017</strain>
    </source>
</reference>
<dbReference type="InterPro" id="IPR051338">
    <property type="entry name" value="NodU/CmcH_Carbamoyltrnsfr"/>
</dbReference>
<evidence type="ECO:0000259" key="3">
    <source>
        <dbReference type="Pfam" id="PF16861"/>
    </source>
</evidence>
<dbReference type="Gene3D" id="3.90.870.20">
    <property type="entry name" value="Carbamoyltransferase, C-terminal domain"/>
    <property type="match status" value="1"/>
</dbReference>
<dbReference type="InterPro" id="IPR043129">
    <property type="entry name" value="ATPase_NBD"/>
</dbReference>
<dbReference type="AlphaFoldDB" id="A0A829Z8A4"/>
<feature type="domain" description="Carbamoyltransferase C-terminal" evidence="3">
    <location>
        <begin position="384"/>
        <end position="552"/>
    </location>
</feature>